<sequence>MEGVPMSTDLQHRGGARRPACSMEAVPMSTDLQHHGGARRPTCSMEAMPTSKVLQQHGGARRCAGSMEATLDGELAAPRRCLQHGGDARRQACSSTEAMMSTHASIPVESVGPPKAESYRFAALSSRNRAKPNQVAPIDHPEEKEKTDARVPPLRRLSAGQTAASRRSFAPAAACSSAPIPFAQPQGRADPDHHPFVLTPDAEPSVVIADAIPDPTLCCAPPARSRPQAVLRRYVLLSLISGCSLSRPISEHDVSRSPVMCVRYI</sequence>
<evidence type="ECO:0000256" key="1">
    <source>
        <dbReference type="SAM" id="MobiDB-lite"/>
    </source>
</evidence>
<proteinExistence type="predicted"/>
<dbReference type="AlphaFoldDB" id="A0AAD8TQC2"/>
<feature type="compositionally biased region" description="Basic and acidic residues" evidence="1">
    <location>
        <begin position="139"/>
        <end position="149"/>
    </location>
</feature>
<feature type="region of interest" description="Disordered" evidence="1">
    <location>
        <begin position="125"/>
        <end position="150"/>
    </location>
</feature>
<evidence type="ECO:0000313" key="3">
    <source>
        <dbReference type="Proteomes" id="UP001231189"/>
    </source>
</evidence>
<accession>A0AAD8TQC2</accession>
<protein>
    <submittedName>
        <fullName evidence="2">Uncharacterized protein</fullName>
    </submittedName>
</protein>
<gene>
    <name evidence="2" type="ORF">QYE76_047419</name>
</gene>
<comment type="caution">
    <text evidence="2">The sequence shown here is derived from an EMBL/GenBank/DDBJ whole genome shotgun (WGS) entry which is preliminary data.</text>
</comment>
<keyword evidence="3" id="KW-1185">Reference proteome</keyword>
<dbReference type="Proteomes" id="UP001231189">
    <property type="component" value="Unassembled WGS sequence"/>
</dbReference>
<reference evidence="2" key="1">
    <citation type="submission" date="2023-07" db="EMBL/GenBank/DDBJ databases">
        <title>A chromosome-level genome assembly of Lolium multiflorum.</title>
        <authorList>
            <person name="Chen Y."/>
            <person name="Copetti D."/>
            <person name="Kolliker R."/>
            <person name="Studer B."/>
        </authorList>
    </citation>
    <scope>NUCLEOTIDE SEQUENCE</scope>
    <source>
        <strain evidence="2">02402/16</strain>
        <tissue evidence="2">Leaf</tissue>
    </source>
</reference>
<evidence type="ECO:0000313" key="2">
    <source>
        <dbReference type="EMBL" id="KAK1686571.1"/>
    </source>
</evidence>
<dbReference type="EMBL" id="JAUUTY010000002">
    <property type="protein sequence ID" value="KAK1686571.1"/>
    <property type="molecule type" value="Genomic_DNA"/>
</dbReference>
<name>A0AAD8TQC2_LOLMU</name>
<organism evidence="2 3">
    <name type="scientific">Lolium multiflorum</name>
    <name type="common">Italian ryegrass</name>
    <name type="synonym">Lolium perenne subsp. multiflorum</name>
    <dbReference type="NCBI Taxonomy" id="4521"/>
    <lineage>
        <taxon>Eukaryota</taxon>
        <taxon>Viridiplantae</taxon>
        <taxon>Streptophyta</taxon>
        <taxon>Embryophyta</taxon>
        <taxon>Tracheophyta</taxon>
        <taxon>Spermatophyta</taxon>
        <taxon>Magnoliopsida</taxon>
        <taxon>Liliopsida</taxon>
        <taxon>Poales</taxon>
        <taxon>Poaceae</taxon>
        <taxon>BOP clade</taxon>
        <taxon>Pooideae</taxon>
        <taxon>Poodae</taxon>
        <taxon>Poeae</taxon>
        <taxon>Poeae Chloroplast Group 2 (Poeae type)</taxon>
        <taxon>Loliodinae</taxon>
        <taxon>Loliinae</taxon>
        <taxon>Lolium</taxon>
    </lineage>
</organism>